<comment type="similarity">
    <text evidence="1">Belongs to the N-Me-Phe pilin family.</text>
</comment>
<dbReference type="EMBL" id="CP004885">
    <property type="protein sequence ID" value="AGX87576.1"/>
    <property type="molecule type" value="Genomic_DNA"/>
</dbReference>
<dbReference type="eggNOG" id="COG4969">
    <property type="taxonomic scope" value="Bacteria"/>
</dbReference>
<dbReference type="InterPro" id="IPR001082">
    <property type="entry name" value="Pilin"/>
</dbReference>
<proteinExistence type="inferred from homology"/>
<protein>
    <submittedName>
        <fullName evidence="2">Fimbrial protein</fullName>
    </submittedName>
</protein>
<evidence type="ECO:0000313" key="2">
    <source>
        <dbReference type="EMBL" id="AGX87576.1"/>
    </source>
</evidence>
<dbReference type="OrthoDB" id="8607132at2"/>
<dbReference type="InterPro" id="IPR045584">
    <property type="entry name" value="Pilin-like"/>
</dbReference>
<organism evidence="2 3">
    <name type="scientific">Candidatus Symbiobacter mobilis CR</name>
    <dbReference type="NCBI Taxonomy" id="946483"/>
    <lineage>
        <taxon>Bacteria</taxon>
        <taxon>Pseudomonadati</taxon>
        <taxon>Pseudomonadota</taxon>
        <taxon>Betaproteobacteria</taxon>
        <taxon>Burkholderiales</taxon>
        <taxon>Comamonadaceae</taxon>
    </lineage>
</organism>
<accession>U5N7Q6</accession>
<dbReference type="KEGG" id="cbx:Cenrod_1490"/>
<evidence type="ECO:0000313" key="3">
    <source>
        <dbReference type="Proteomes" id="UP000017184"/>
    </source>
</evidence>
<dbReference type="AlphaFoldDB" id="U5N7Q6"/>
<dbReference type="Proteomes" id="UP000017184">
    <property type="component" value="Chromosome"/>
</dbReference>
<dbReference type="GO" id="GO:0009289">
    <property type="term" value="C:pilus"/>
    <property type="evidence" value="ECO:0007669"/>
    <property type="project" value="InterPro"/>
</dbReference>
<keyword evidence="3" id="KW-1185">Reference proteome</keyword>
<dbReference type="RefSeq" id="WP_022773174.1">
    <property type="nucleotide sequence ID" value="NC_022576.1"/>
</dbReference>
<sequence length="166" mass="17544">MKSWWTGPRAWALGAASVLVVALLVTVFLLRPAYQDQQSQSLLADVFPSVAACRADVARVVQTTTAPVLSPSLFSCDGGISTGVRISKHLKSIAVNQAGVITVTLHHRTLPELSPTTNTLTVVPLTAKGHPLQPGDVRQKIASWRCGSRADGTTIPAKLLPADCKG</sequence>
<dbReference type="Gene3D" id="3.30.700.10">
    <property type="entry name" value="Glycoprotein, Type 4 Pilin"/>
    <property type="match status" value="1"/>
</dbReference>
<evidence type="ECO:0000256" key="1">
    <source>
        <dbReference type="ARBA" id="ARBA00005233"/>
    </source>
</evidence>
<dbReference type="HOGENOM" id="CLU_1599734_0_0_4"/>
<dbReference type="SUPFAM" id="SSF54523">
    <property type="entry name" value="Pili subunits"/>
    <property type="match status" value="1"/>
</dbReference>
<gene>
    <name evidence="2" type="ORF">Cenrod_1490</name>
</gene>
<dbReference type="Pfam" id="PF00114">
    <property type="entry name" value="Pilin"/>
    <property type="match status" value="1"/>
</dbReference>
<dbReference type="STRING" id="946483.Cenrod_1490"/>
<name>U5N7Q6_9BURK</name>
<dbReference type="GO" id="GO:0007155">
    <property type="term" value="P:cell adhesion"/>
    <property type="evidence" value="ECO:0007669"/>
    <property type="project" value="InterPro"/>
</dbReference>
<reference evidence="2 3" key="1">
    <citation type="journal article" date="2013" name="Genome Biol.">
        <title>Genomic analysis reveals key aspects of prokaryotic symbiosis in the phototrophic consortium "Chlorochromatium aggregatum".</title>
        <authorList>
            <person name="Liu Z."/>
            <person name="Muller J."/>
            <person name="Li T."/>
            <person name="Alvey R.M."/>
            <person name="Vogl K."/>
            <person name="Frigaard N.U."/>
            <person name="Rockwell N.C."/>
            <person name="Boyd E.S."/>
            <person name="Tomsho L.P."/>
            <person name="Schuster S.C."/>
            <person name="Henke P."/>
            <person name="Rohde M."/>
            <person name="Overmann J."/>
            <person name="Bryant D.A."/>
        </authorList>
    </citation>
    <scope>NUCLEOTIDE SEQUENCE [LARGE SCALE GENOMIC DNA]</scope>
    <source>
        <strain evidence="2">CR</strain>
    </source>
</reference>